<gene>
    <name evidence="1" type="ORF">MA16_Dca017906</name>
</gene>
<organism evidence="1 2">
    <name type="scientific">Dendrobium catenatum</name>
    <dbReference type="NCBI Taxonomy" id="906689"/>
    <lineage>
        <taxon>Eukaryota</taxon>
        <taxon>Viridiplantae</taxon>
        <taxon>Streptophyta</taxon>
        <taxon>Embryophyta</taxon>
        <taxon>Tracheophyta</taxon>
        <taxon>Spermatophyta</taxon>
        <taxon>Magnoliopsida</taxon>
        <taxon>Liliopsida</taxon>
        <taxon>Asparagales</taxon>
        <taxon>Orchidaceae</taxon>
        <taxon>Epidendroideae</taxon>
        <taxon>Malaxideae</taxon>
        <taxon>Dendrobiinae</taxon>
        <taxon>Dendrobium</taxon>
    </lineage>
</organism>
<reference evidence="1 2" key="1">
    <citation type="journal article" date="2016" name="Sci. Rep.">
        <title>The Dendrobium catenatum Lindl. genome sequence provides insights into polysaccharide synthase, floral development and adaptive evolution.</title>
        <authorList>
            <person name="Zhang G.Q."/>
            <person name="Xu Q."/>
            <person name="Bian C."/>
            <person name="Tsai W.C."/>
            <person name="Yeh C.M."/>
            <person name="Liu K.W."/>
            <person name="Yoshida K."/>
            <person name="Zhang L.S."/>
            <person name="Chang S.B."/>
            <person name="Chen F."/>
            <person name="Shi Y."/>
            <person name="Su Y.Y."/>
            <person name="Zhang Y.Q."/>
            <person name="Chen L.J."/>
            <person name="Yin Y."/>
            <person name="Lin M."/>
            <person name="Huang H."/>
            <person name="Deng H."/>
            <person name="Wang Z.W."/>
            <person name="Zhu S.L."/>
            <person name="Zhao X."/>
            <person name="Deng C."/>
            <person name="Niu S.C."/>
            <person name="Huang J."/>
            <person name="Wang M."/>
            <person name="Liu G.H."/>
            <person name="Yang H.J."/>
            <person name="Xiao X.J."/>
            <person name="Hsiao Y.Y."/>
            <person name="Wu W.L."/>
            <person name="Chen Y.Y."/>
            <person name="Mitsuda N."/>
            <person name="Ohme-Takagi M."/>
            <person name="Luo Y.B."/>
            <person name="Van de Peer Y."/>
            <person name="Liu Z.J."/>
        </authorList>
    </citation>
    <scope>NUCLEOTIDE SEQUENCE [LARGE SCALE GENOMIC DNA]</scope>
    <source>
        <tissue evidence="1">The whole plant</tissue>
    </source>
</reference>
<evidence type="ECO:0000313" key="1">
    <source>
        <dbReference type="EMBL" id="PKU72417.1"/>
    </source>
</evidence>
<keyword evidence="2" id="KW-1185">Reference proteome</keyword>
<name>A0A2I0W9T1_9ASPA</name>
<proteinExistence type="predicted"/>
<dbReference type="Proteomes" id="UP000233837">
    <property type="component" value="Unassembled WGS sequence"/>
</dbReference>
<protein>
    <submittedName>
        <fullName evidence="1">Uncharacterized protein</fullName>
    </submittedName>
</protein>
<evidence type="ECO:0000313" key="2">
    <source>
        <dbReference type="Proteomes" id="UP000233837"/>
    </source>
</evidence>
<sequence>MVVRRNSGGGPARLRWWSGEAPAVVRRGSGGGPARLLRWSGEVPAVVEEELLPSLPSPLPSLLAWILSCEE</sequence>
<accession>A0A2I0W9T1</accession>
<dbReference type="EMBL" id="KZ502837">
    <property type="protein sequence ID" value="PKU72417.1"/>
    <property type="molecule type" value="Genomic_DNA"/>
</dbReference>
<reference evidence="1 2" key="2">
    <citation type="journal article" date="2017" name="Nature">
        <title>The Apostasia genome and the evolution of orchids.</title>
        <authorList>
            <person name="Zhang G.Q."/>
            <person name="Liu K.W."/>
            <person name="Li Z."/>
            <person name="Lohaus R."/>
            <person name="Hsiao Y.Y."/>
            <person name="Niu S.C."/>
            <person name="Wang J.Y."/>
            <person name="Lin Y.C."/>
            <person name="Xu Q."/>
            <person name="Chen L.J."/>
            <person name="Yoshida K."/>
            <person name="Fujiwara S."/>
            <person name="Wang Z.W."/>
            <person name="Zhang Y.Q."/>
            <person name="Mitsuda N."/>
            <person name="Wang M."/>
            <person name="Liu G.H."/>
            <person name="Pecoraro L."/>
            <person name="Huang H.X."/>
            <person name="Xiao X.J."/>
            <person name="Lin M."/>
            <person name="Wu X.Y."/>
            <person name="Wu W.L."/>
            <person name="Chen Y.Y."/>
            <person name="Chang S.B."/>
            <person name="Sakamoto S."/>
            <person name="Ohme-Takagi M."/>
            <person name="Yagi M."/>
            <person name="Zeng S.J."/>
            <person name="Shen C.Y."/>
            <person name="Yeh C.M."/>
            <person name="Luo Y.B."/>
            <person name="Tsai W.C."/>
            <person name="Van de Peer Y."/>
            <person name="Liu Z.J."/>
        </authorList>
    </citation>
    <scope>NUCLEOTIDE SEQUENCE [LARGE SCALE GENOMIC DNA]</scope>
    <source>
        <tissue evidence="1">The whole plant</tissue>
    </source>
</reference>
<dbReference type="AlphaFoldDB" id="A0A2I0W9T1"/>